<keyword evidence="3" id="KW-1185">Reference proteome</keyword>
<keyword evidence="1" id="KW-0812">Transmembrane</keyword>
<accession>A0A0P6YJR6</accession>
<feature type="transmembrane region" description="Helical" evidence="1">
    <location>
        <begin position="106"/>
        <end position="126"/>
    </location>
</feature>
<comment type="caution">
    <text evidence="2">The sequence shown here is derived from an EMBL/GenBank/DDBJ whole genome shotgun (WGS) entry which is preliminary data.</text>
</comment>
<gene>
    <name evidence="2" type="ORF">ADN01_01965</name>
</gene>
<dbReference type="Proteomes" id="UP000050501">
    <property type="component" value="Unassembled WGS sequence"/>
</dbReference>
<keyword evidence="1" id="KW-0472">Membrane</keyword>
<protein>
    <submittedName>
        <fullName evidence="2">Uncharacterized protein</fullName>
    </submittedName>
</protein>
<feature type="transmembrane region" description="Helical" evidence="1">
    <location>
        <begin position="147"/>
        <end position="172"/>
    </location>
</feature>
<proteinExistence type="predicted"/>
<keyword evidence="1" id="KW-1133">Transmembrane helix</keyword>
<evidence type="ECO:0000313" key="3">
    <source>
        <dbReference type="Proteomes" id="UP000050501"/>
    </source>
</evidence>
<dbReference type="RefSeq" id="WP_062419266.1">
    <property type="nucleotide sequence ID" value="NZ_DF967974.1"/>
</dbReference>
<feature type="transmembrane region" description="Helical" evidence="1">
    <location>
        <begin position="178"/>
        <end position="200"/>
    </location>
</feature>
<sequence length="282" mass="30714">MNNPVDRLTDGLDETQRQALGDLNALAHFLETDLGTEPETAGRDHLLTVLEQYLPGSPAIKRRQWTNWLRLAHSQSVLFEKSFWLAGLLVLLLGLSLSVIDGRDLLPLVFIVVAPLLAAVGVAYVFRPETRTLGELERLTATGAAELLYTRLALVLAFNLLISLLLLLLIWLEGPQVVLWRLTLIWLGPMLALTGLAFYATIRWNSLVGAILPLGLWGCLILLGWSEAVARATEGMTPAFWLLLIISRSDPLLIGASLACLVGLGLLGLAGRTAPGGEKSWS</sequence>
<organism evidence="2 3">
    <name type="scientific">Levilinea saccharolytica</name>
    <dbReference type="NCBI Taxonomy" id="229921"/>
    <lineage>
        <taxon>Bacteria</taxon>
        <taxon>Bacillati</taxon>
        <taxon>Chloroflexota</taxon>
        <taxon>Anaerolineae</taxon>
        <taxon>Anaerolineales</taxon>
        <taxon>Anaerolineaceae</taxon>
        <taxon>Levilinea</taxon>
    </lineage>
</organism>
<reference evidence="2 3" key="1">
    <citation type="submission" date="2015-07" db="EMBL/GenBank/DDBJ databases">
        <title>Genome sequence of Levilinea saccharolytica DSM 16555.</title>
        <authorList>
            <person name="Hemp J."/>
            <person name="Ward L.M."/>
            <person name="Pace L.A."/>
            <person name="Fischer W.W."/>
        </authorList>
    </citation>
    <scope>NUCLEOTIDE SEQUENCE [LARGE SCALE GENOMIC DNA]</scope>
    <source>
        <strain evidence="2 3">KIBI-1</strain>
    </source>
</reference>
<dbReference type="STRING" id="229921.ADN01_01965"/>
<feature type="transmembrane region" description="Helical" evidence="1">
    <location>
        <begin position="83"/>
        <end position="100"/>
    </location>
</feature>
<dbReference type="EMBL" id="LGCM01000008">
    <property type="protein sequence ID" value="KPL90844.1"/>
    <property type="molecule type" value="Genomic_DNA"/>
</dbReference>
<name>A0A0P6YJR6_9CHLR</name>
<dbReference type="AlphaFoldDB" id="A0A0P6YJR6"/>
<feature type="transmembrane region" description="Helical" evidence="1">
    <location>
        <begin position="252"/>
        <end position="270"/>
    </location>
</feature>
<evidence type="ECO:0000313" key="2">
    <source>
        <dbReference type="EMBL" id="KPL90844.1"/>
    </source>
</evidence>
<feature type="transmembrane region" description="Helical" evidence="1">
    <location>
        <begin position="207"/>
        <end position="226"/>
    </location>
</feature>
<evidence type="ECO:0000256" key="1">
    <source>
        <dbReference type="SAM" id="Phobius"/>
    </source>
</evidence>